<sequence length="373" mass="43136">MSKSDFSTEPTLCPQHIDEFDFKKETSLSKYDEKEQNVLYYNDLFPFNIIYPDDLKLDKGNDDNEIDMIQFSRGNENTQWSNELLKASHDKINKFFIINSFVTELNVNILAWNYFVNEMLFNLIKNLYVPFGIPFDPKWYYKDGDCARTLQRPRIWPRDEDGIHWGQWAGGVYESRLEEEMAKDGFRAYWLGSKRVIPNKGDLSDYWVEISSGRDFLRGAPSYTYIRDLVLRLCHRLISYIISRRGRHLKRKSGAMLSEGHFIGHLARHFGLVGDDGLRGLSAVACELSLIDMERQQAPQPPPPPLVAGRTMPQRLGRIDEEIQGLRRNVRSLRGLVESSMTDQGSSPAVFERRTRQRTDEASTSVAPQQPDL</sequence>
<name>A0A6L2K972_TANCI</name>
<protein>
    <submittedName>
        <fullName evidence="2">Uncharacterized protein</fullName>
    </submittedName>
</protein>
<comment type="caution">
    <text evidence="2">The sequence shown here is derived from an EMBL/GenBank/DDBJ whole genome shotgun (WGS) entry which is preliminary data.</text>
</comment>
<evidence type="ECO:0000256" key="1">
    <source>
        <dbReference type="SAM" id="MobiDB-lite"/>
    </source>
</evidence>
<dbReference type="EMBL" id="BKCJ010001862">
    <property type="protein sequence ID" value="GEU44555.1"/>
    <property type="molecule type" value="Genomic_DNA"/>
</dbReference>
<feature type="compositionally biased region" description="Polar residues" evidence="1">
    <location>
        <begin position="362"/>
        <end position="373"/>
    </location>
</feature>
<accession>A0A6L2K972</accession>
<reference evidence="2" key="1">
    <citation type="journal article" date="2019" name="Sci. Rep.">
        <title>Draft genome of Tanacetum cinerariifolium, the natural source of mosquito coil.</title>
        <authorList>
            <person name="Yamashiro T."/>
            <person name="Shiraishi A."/>
            <person name="Satake H."/>
            <person name="Nakayama K."/>
        </authorList>
    </citation>
    <scope>NUCLEOTIDE SEQUENCE</scope>
</reference>
<organism evidence="2">
    <name type="scientific">Tanacetum cinerariifolium</name>
    <name type="common">Dalmatian daisy</name>
    <name type="synonym">Chrysanthemum cinerariifolium</name>
    <dbReference type="NCBI Taxonomy" id="118510"/>
    <lineage>
        <taxon>Eukaryota</taxon>
        <taxon>Viridiplantae</taxon>
        <taxon>Streptophyta</taxon>
        <taxon>Embryophyta</taxon>
        <taxon>Tracheophyta</taxon>
        <taxon>Spermatophyta</taxon>
        <taxon>Magnoliopsida</taxon>
        <taxon>eudicotyledons</taxon>
        <taxon>Gunneridae</taxon>
        <taxon>Pentapetalae</taxon>
        <taxon>asterids</taxon>
        <taxon>campanulids</taxon>
        <taxon>Asterales</taxon>
        <taxon>Asteraceae</taxon>
        <taxon>Asteroideae</taxon>
        <taxon>Anthemideae</taxon>
        <taxon>Anthemidinae</taxon>
        <taxon>Tanacetum</taxon>
    </lineage>
</organism>
<feature type="compositionally biased region" description="Basic and acidic residues" evidence="1">
    <location>
        <begin position="351"/>
        <end position="361"/>
    </location>
</feature>
<dbReference type="AlphaFoldDB" id="A0A6L2K972"/>
<proteinExistence type="predicted"/>
<evidence type="ECO:0000313" key="2">
    <source>
        <dbReference type="EMBL" id="GEU44555.1"/>
    </source>
</evidence>
<gene>
    <name evidence="2" type="ORF">Tci_016533</name>
</gene>
<feature type="region of interest" description="Disordered" evidence="1">
    <location>
        <begin position="334"/>
        <end position="373"/>
    </location>
</feature>